<evidence type="ECO:0000259" key="1">
    <source>
        <dbReference type="PROSITE" id="PS51708"/>
    </source>
</evidence>
<proteinExistence type="predicted"/>
<dbReference type="STRING" id="1220578.FPE01S_03_00560"/>
<comment type="caution">
    <text evidence="2">The sequence shown here is derived from an EMBL/GenBank/DDBJ whole genome shotgun (WGS) entry which is preliminary data.</text>
</comment>
<keyword evidence="3" id="KW-1185">Reference proteome</keyword>
<dbReference type="AlphaFoldDB" id="A0A0E9N1X3"/>
<dbReference type="InterPro" id="IPR038186">
    <property type="entry name" value="CHAD_dom_sf"/>
</dbReference>
<evidence type="ECO:0000313" key="3">
    <source>
        <dbReference type="Proteomes" id="UP000033121"/>
    </source>
</evidence>
<dbReference type="SMART" id="SM00880">
    <property type="entry name" value="CHAD"/>
    <property type="match status" value="1"/>
</dbReference>
<dbReference type="EMBL" id="BBWV01000003">
    <property type="protein sequence ID" value="GAO44017.1"/>
    <property type="molecule type" value="Genomic_DNA"/>
</dbReference>
<dbReference type="OrthoDB" id="676869at2"/>
<sequence>MGDADARSILHRYCKKLAAAGVDIPRQPDEETIHQFRVNIKKLHAFLRMLRDGSVNKPPLQLPKRLKKMYRQVGEIRDRQLCLKRLKMIFLPSDDVKDTISALEKKIRDLLKEKSVWLHKQEFIALEQQLATILAESDVASPETLPTPFALEKDVYFRLKKRNIEEVLLAGNFKDDELHTIRKNLKDMLYLSKLYKDDLKTPVPGEWSDDHVKFVERLTDVLGAFNDTRTASAILRHEQSLSDPPGGDGLRRLLHYMSGEKCRLKKKALLQFRKLQA</sequence>
<feature type="domain" description="CHAD" evidence="1">
    <location>
        <begin position="1"/>
        <end position="277"/>
    </location>
</feature>
<evidence type="ECO:0000313" key="2">
    <source>
        <dbReference type="EMBL" id="GAO44017.1"/>
    </source>
</evidence>
<dbReference type="RefSeq" id="WP_046369999.1">
    <property type="nucleotide sequence ID" value="NZ_BBWV01000003.1"/>
</dbReference>
<protein>
    <recommendedName>
        <fullName evidence="1">CHAD domain-containing protein</fullName>
    </recommendedName>
</protein>
<gene>
    <name evidence="2" type="ORF">FPE01S_03_00560</name>
</gene>
<dbReference type="InterPro" id="IPR007899">
    <property type="entry name" value="CHAD_dom"/>
</dbReference>
<accession>A0A0E9N1X3</accession>
<name>A0A0E9N1X3_9BACT</name>
<dbReference type="PROSITE" id="PS51708">
    <property type="entry name" value="CHAD"/>
    <property type="match status" value="1"/>
</dbReference>
<dbReference type="Gene3D" id="1.40.20.10">
    <property type="entry name" value="CHAD domain"/>
    <property type="match status" value="1"/>
</dbReference>
<organism evidence="2 3">
    <name type="scientific">Flavihumibacter petaseus NBRC 106054</name>
    <dbReference type="NCBI Taxonomy" id="1220578"/>
    <lineage>
        <taxon>Bacteria</taxon>
        <taxon>Pseudomonadati</taxon>
        <taxon>Bacteroidota</taxon>
        <taxon>Chitinophagia</taxon>
        <taxon>Chitinophagales</taxon>
        <taxon>Chitinophagaceae</taxon>
        <taxon>Flavihumibacter</taxon>
    </lineage>
</organism>
<dbReference type="PANTHER" id="PTHR39339">
    <property type="entry name" value="SLR1444 PROTEIN"/>
    <property type="match status" value="1"/>
</dbReference>
<dbReference type="Pfam" id="PF05235">
    <property type="entry name" value="CHAD"/>
    <property type="match status" value="1"/>
</dbReference>
<reference evidence="2 3" key="1">
    <citation type="submission" date="2015-04" db="EMBL/GenBank/DDBJ databases">
        <title>Whole genome shotgun sequence of Flavihumibacter petaseus NBRC 106054.</title>
        <authorList>
            <person name="Miyazawa S."/>
            <person name="Hosoyama A."/>
            <person name="Hashimoto M."/>
            <person name="Noguchi M."/>
            <person name="Tsuchikane K."/>
            <person name="Ohji S."/>
            <person name="Yamazoe A."/>
            <person name="Ichikawa N."/>
            <person name="Kimura A."/>
            <person name="Fujita N."/>
        </authorList>
    </citation>
    <scope>NUCLEOTIDE SEQUENCE [LARGE SCALE GENOMIC DNA]</scope>
    <source>
        <strain evidence="2 3">NBRC 106054</strain>
    </source>
</reference>
<dbReference type="Proteomes" id="UP000033121">
    <property type="component" value="Unassembled WGS sequence"/>
</dbReference>
<dbReference type="PANTHER" id="PTHR39339:SF1">
    <property type="entry name" value="CHAD DOMAIN-CONTAINING PROTEIN"/>
    <property type="match status" value="1"/>
</dbReference>